<keyword evidence="3" id="KW-0597">Phosphoprotein</keyword>
<evidence type="ECO:0000256" key="2">
    <source>
        <dbReference type="ARBA" id="ARBA00010979"/>
    </source>
</evidence>
<comment type="subcellular location">
    <subcellularLocation>
        <location evidence="1">Nucleus</location>
    </subcellularLocation>
</comment>
<dbReference type="PANTHER" id="PTHR13237">
    <property type="entry name" value="SOMETHING ABOUT SILENCING PROTEIN 10-RELATED"/>
    <property type="match status" value="1"/>
</dbReference>
<evidence type="ECO:0000256" key="5">
    <source>
        <dbReference type="SAM" id="MobiDB-lite"/>
    </source>
</evidence>
<feature type="compositionally biased region" description="Acidic residues" evidence="5">
    <location>
        <begin position="130"/>
        <end position="145"/>
    </location>
</feature>
<dbReference type="InterPro" id="IPR018972">
    <property type="entry name" value="Sas10_C_dom"/>
</dbReference>
<protein>
    <recommendedName>
        <fullName evidence="6">Sas10 C-terminal domain-containing protein</fullName>
    </recommendedName>
</protein>
<comment type="caution">
    <text evidence="7">The sequence shown here is derived from an EMBL/GenBank/DDBJ whole genome shotgun (WGS) entry which is preliminary data.</text>
</comment>
<accession>A0A553HQX3</accession>
<organism evidence="7 8">
    <name type="scientific">Xylaria flabelliformis</name>
    <dbReference type="NCBI Taxonomy" id="2512241"/>
    <lineage>
        <taxon>Eukaryota</taxon>
        <taxon>Fungi</taxon>
        <taxon>Dikarya</taxon>
        <taxon>Ascomycota</taxon>
        <taxon>Pezizomycotina</taxon>
        <taxon>Sordariomycetes</taxon>
        <taxon>Xylariomycetidae</taxon>
        <taxon>Xylariales</taxon>
        <taxon>Xylariaceae</taxon>
        <taxon>Xylaria</taxon>
    </lineage>
</organism>
<comment type="similarity">
    <text evidence="2">Belongs to the SAS10 family.</text>
</comment>
<feature type="region of interest" description="Disordered" evidence="5">
    <location>
        <begin position="337"/>
        <end position="356"/>
    </location>
</feature>
<evidence type="ECO:0000256" key="3">
    <source>
        <dbReference type="ARBA" id="ARBA00022553"/>
    </source>
</evidence>
<dbReference type="GO" id="GO:0032040">
    <property type="term" value="C:small-subunit processome"/>
    <property type="evidence" value="ECO:0007669"/>
    <property type="project" value="TreeGrafter"/>
</dbReference>
<feature type="region of interest" description="Disordered" evidence="5">
    <location>
        <begin position="420"/>
        <end position="488"/>
    </location>
</feature>
<evidence type="ECO:0000313" key="7">
    <source>
        <dbReference type="EMBL" id="TRX90355.1"/>
    </source>
</evidence>
<dbReference type="OrthoDB" id="1924577at2759"/>
<evidence type="ECO:0000259" key="6">
    <source>
        <dbReference type="Pfam" id="PF09368"/>
    </source>
</evidence>
<dbReference type="STRING" id="2512241.A0A553HQX3"/>
<evidence type="ECO:0000256" key="1">
    <source>
        <dbReference type="ARBA" id="ARBA00004123"/>
    </source>
</evidence>
<feature type="domain" description="Sas10 C-terminal" evidence="6">
    <location>
        <begin position="534"/>
        <end position="608"/>
    </location>
</feature>
<dbReference type="Pfam" id="PF09368">
    <property type="entry name" value="Sas10"/>
    <property type="match status" value="1"/>
</dbReference>
<feature type="compositionally biased region" description="Acidic residues" evidence="5">
    <location>
        <begin position="386"/>
        <end position="395"/>
    </location>
</feature>
<dbReference type="AlphaFoldDB" id="A0A553HQX3"/>
<evidence type="ECO:0000256" key="4">
    <source>
        <dbReference type="ARBA" id="ARBA00023242"/>
    </source>
</evidence>
<evidence type="ECO:0000313" key="8">
    <source>
        <dbReference type="Proteomes" id="UP000319160"/>
    </source>
</evidence>
<dbReference type="Pfam" id="PF04000">
    <property type="entry name" value="Sas10_Utp3"/>
    <property type="match status" value="1"/>
</dbReference>
<dbReference type="PANTHER" id="PTHR13237:SF8">
    <property type="entry name" value="SOMETHING ABOUT SILENCING PROTEIN 10"/>
    <property type="match status" value="1"/>
</dbReference>
<proteinExistence type="inferred from homology"/>
<gene>
    <name evidence="7" type="ORF">FHL15_008720</name>
</gene>
<feature type="compositionally biased region" description="Basic and acidic residues" evidence="5">
    <location>
        <begin position="440"/>
        <end position="459"/>
    </location>
</feature>
<feature type="region of interest" description="Disordered" evidence="5">
    <location>
        <begin position="375"/>
        <end position="395"/>
    </location>
</feature>
<sequence>MGKKRKATTTTKSSGPREYDPKDGKLGPVSSYRDVMDDQDRFEADDDEIMFDEGPKTKRQRAEEQLEDDDEEILGYSEDSDVDDDEQPPKSAKSGKRRNDDDSDMEQRPEEAEGEHDDGYWGSSRKDYYDADQIETTGDAEEEEKEALRLQKKKLAKMSEADFFNEDEWLAGEAEEAGQDEVVTEVLKEVEIPPDMGPEERNRLLQARYPELPFLADELLQLQPKLVELQKEAQGQDPASLAVIKYRVLGSLVATLAMYFAILTSPARDGDGVTKTLDPSELREHEVMSTLLECRNAWKKVEGLKASKPATLADALPSPPEDEDIDMLNEDVVVPKQPKETNKAKRAKAKAERKAKAIEDSLADLDSLLTSKKAPKKKAVLKDAADDSNSDFGEEDYLDSKAAADKAARKKSLRFYTSQIAQKANRRAAGGRDAGGDMDIPYRERLKDRQARLNAEAEKRGKKGSNIGADLGEGSDDEDHEAAKAIRDEGNEEYYDMIAAASNKRKGDKAAKAAALSAAGSADRVVEVEEVGPDGRREITYAIKANKGLAPKRKKEVRNPRVKKKLAYQSKLKKLKSQKAVYSGGPGKGGYAGEKSGLKTNLIKSVKLS</sequence>
<feature type="compositionally biased region" description="Basic and acidic residues" evidence="5">
    <location>
        <begin position="15"/>
        <end position="25"/>
    </location>
</feature>
<name>A0A553HQX3_9PEZI</name>
<reference evidence="8" key="1">
    <citation type="submission" date="2019-06" db="EMBL/GenBank/DDBJ databases">
        <title>Draft genome sequence of the griseofulvin-producing fungus Xylaria cubensis strain G536.</title>
        <authorList>
            <person name="Mead M.E."/>
            <person name="Raja H.A."/>
            <person name="Steenwyk J.L."/>
            <person name="Knowles S.L."/>
            <person name="Oberlies N.H."/>
            <person name="Rokas A."/>
        </authorList>
    </citation>
    <scope>NUCLEOTIDE SEQUENCE [LARGE SCALE GENOMIC DNA]</scope>
    <source>
        <strain evidence="8">G536</strain>
    </source>
</reference>
<dbReference type="InterPro" id="IPR007146">
    <property type="entry name" value="Sas10/Utp3/C1D"/>
</dbReference>
<feature type="compositionally biased region" description="Acidic residues" evidence="5">
    <location>
        <begin position="65"/>
        <end position="86"/>
    </location>
</feature>
<feature type="region of interest" description="Disordered" evidence="5">
    <location>
        <begin position="1"/>
        <end position="147"/>
    </location>
</feature>
<feature type="compositionally biased region" description="Basic and acidic residues" evidence="5">
    <location>
        <begin position="53"/>
        <end position="64"/>
    </location>
</feature>
<keyword evidence="8" id="KW-1185">Reference proteome</keyword>
<feature type="compositionally biased region" description="Basic and acidic residues" evidence="5">
    <location>
        <begin position="97"/>
        <end position="111"/>
    </location>
</feature>
<keyword evidence="4" id="KW-0539">Nucleus</keyword>
<dbReference type="GO" id="GO:0000462">
    <property type="term" value="P:maturation of SSU-rRNA from tricistronic rRNA transcript (SSU-rRNA, 5.8S rRNA, LSU-rRNA)"/>
    <property type="evidence" value="ECO:0007669"/>
    <property type="project" value="TreeGrafter"/>
</dbReference>
<dbReference type="Proteomes" id="UP000319160">
    <property type="component" value="Unassembled WGS sequence"/>
</dbReference>
<dbReference type="EMBL" id="VFLP01000056">
    <property type="protein sequence ID" value="TRX90355.1"/>
    <property type="molecule type" value="Genomic_DNA"/>
</dbReference>